<evidence type="ECO:0000256" key="4">
    <source>
        <dbReference type="ARBA" id="ARBA00022989"/>
    </source>
</evidence>
<feature type="transmembrane region" description="Helical" evidence="6">
    <location>
        <begin position="326"/>
        <end position="344"/>
    </location>
</feature>
<evidence type="ECO:0000256" key="6">
    <source>
        <dbReference type="SAM" id="Phobius"/>
    </source>
</evidence>
<dbReference type="EMBL" id="CP017812">
    <property type="protein sequence ID" value="AOZ71893.1"/>
    <property type="molecule type" value="Genomic_DNA"/>
</dbReference>
<evidence type="ECO:0000256" key="2">
    <source>
        <dbReference type="ARBA" id="ARBA00022475"/>
    </source>
</evidence>
<keyword evidence="4 6" id="KW-1133">Transmembrane helix</keyword>
<dbReference type="InterPro" id="IPR050367">
    <property type="entry name" value="APC_superfamily"/>
</dbReference>
<dbReference type="AlphaFoldDB" id="A0A1D9MI55"/>
<keyword evidence="8" id="KW-1185">Reference proteome</keyword>
<feature type="transmembrane region" description="Helical" evidence="6">
    <location>
        <begin position="44"/>
        <end position="61"/>
    </location>
</feature>
<feature type="transmembrane region" description="Helical" evidence="6">
    <location>
        <begin position="229"/>
        <end position="257"/>
    </location>
</feature>
<evidence type="ECO:0000313" key="7">
    <source>
        <dbReference type="EMBL" id="AOZ71893.1"/>
    </source>
</evidence>
<evidence type="ECO:0000313" key="8">
    <source>
        <dbReference type="Proteomes" id="UP000176288"/>
    </source>
</evidence>
<organism evidence="7 8">
    <name type="scientific">Boudabousia tangfeifanii</name>
    <dbReference type="NCBI Taxonomy" id="1912795"/>
    <lineage>
        <taxon>Bacteria</taxon>
        <taxon>Bacillati</taxon>
        <taxon>Actinomycetota</taxon>
        <taxon>Actinomycetes</taxon>
        <taxon>Actinomycetales</taxon>
        <taxon>Actinomycetaceae</taxon>
        <taxon>Boudabousia</taxon>
    </lineage>
</organism>
<evidence type="ECO:0000256" key="3">
    <source>
        <dbReference type="ARBA" id="ARBA00022692"/>
    </source>
</evidence>
<dbReference type="STRING" id="1912795.BK816_00150"/>
<comment type="subcellular location">
    <subcellularLocation>
        <location evidence="1">Cell membrane</location>
        <topology evidence="1">Multi-pass membrane protein</topology>
    </subcellularLocation>
</comment>
<feature type="transmembrane region" description="Helical" evidence="6">
    <location>
        <begin position="127"/>
        <end position="145"/>
    </location>
</feature>
<accession>A0A1D9MI55</accession>
<evidence type="ECO:0000256" key="5">
    <source>
        <dbReference type="ARBA" id="ARBA00023136"/>
    </source>
</evidence>
<keyword evidence="3 6" id="KW-0812">Transmembrane</keyword>
<dbReference type="Proteomes" id="UP000176288">
    <property type="component" value="Chromosome"/>
</dbReference>
<dbReference type="Gene3D" id="1.20.1740.10">
    <property type="entry name" value="Amino acid/polyamine transporter I"/>
    <property type="match status" value="1"/>
</dbReference>
<feature type="transmembrane region" description="Helical" evidence="6">
    <location>
        <begin position="93"/>
        <end position="115"/>
    </location>
</feature>
<reference evidence="7 8" key="1">
    <citation type="submission" date="2016-10" db="EMBL/GenBank/DDBJ databases">
        <title>Actinomyces aegypiusis sp. nov., isolated from the Aegypius monachus in Qinghai Tibet Plateau China.</title>
        <authorList>
            <person name="Wang Y."/>
        </authorList>
    </citation>
    <scope>NUCLEOTIDE SEQUENCE [LARGE SCALE GENOMIC DNA]</scope>
    <source>
        <strain evidence="7 8">VUL4_3</strain>
    </source>
</reference>
<dbReference type="PANTHER" id="PTHR42770:SF11">
    <property type="entry name" value="INNER MEMBRANE TRANSPORT PROTEIN YBAT"/>
    <property type="match status" value="1"/>
</dbReference>
<evidence type="ECO:0000256" key="1">
    <source>
        <dbReference type="ARBA" id="ARBA00004651"/>
    </source>
</evidence>
<gene>
    <name evidence="7" type="ORF">BK816_00150</name>
</gene>
<feature type="transmembrane region" description="Helical" evidence="6">
    <location>
        <begin position="196"/>
        <end position="217"/>
    </location>
</feature>
<dbReference type="InterPro" id="IPR002293">
    <property type="entry name" value="AA/rel_permease1"/>
</dbReference>
<proteinExistence type="predicted"/>
<name>A0A1D9MI55_9ACTO</name>
<sequence>MANSSAKKISVTEAMSIGIGGMVGGGIFAVLGLAVSLAKGSTPLAFLVAGLVAALTAYSYAKLSQRYPDRGGTVRFLNEGYGRGVFSGAMNNLLWLSYIIMLSLYASAFGSYAPNLWSITGNHTADFHLYASAIIIIATLINYYSIAVVSRIEQVAVVVKLVILLAFVVIGALGLFTSGHVSQLGVSNWESPIHLFAGGMVIFVAYEGFELIANAAPDIEKPQKNIARAYAGAVGFVIALYFVIAIVTVGSLSFASISKAQDYVLAEAAKPMLGQTGFVIITIAALISTFSAINASLYGGAQVNYEIAEDGELPHGFLSIWRNQPIGLAITALATLVAVNVLHLESISTAGSVGFLLIFGIVNLAAFRLAKPAKANRIITGLGAALCFVATIILIGQQWRQNLVGVIVALGLIIFCGGVELWYQNSKKAAKYRAKSAKLAAPKVSRVQ</sequence>
<protein>
    <submittedName>
        <fullName evidence="7">Amino acid transporter</fullName>
    </submittedName>
</protein>
<feature type="transmembrane region" description="Helical" evidence="6">
    <location>
        <begin position="403"/>
        <end position="423"/>
    </location>
</feature>
<dbReference type="RefSeq" id="WP_071163359.1">
    <property type="nucleotide sequence ID" value="NZ_CP017812.1"/>
</dbReference>
<dbReference type="GO" id="GO:0005886">
    <property type="term" value="C:plasma membrane"/>
    <property type="evidence" value="ECO:0007669"/>
    <property type="project" value="UniProtKB-SubCell"/>
</dbReference>
<dbReference type="OrthoDB" id="9804700at2"/>
<feature type="transmembrane region" description="Helical" evidence="6">
    <location>
        <begin position="12"/>
        <end position="38"/>
    </location>
</feature>
<keyword evidence="5 6" id="KW-0472">Membrane</keyword>
<feature type="transmembrane region" description="Helical" evidence="6">
    <location>
        <begin position="277"/>
        <end position="297"/>
    </location>
</feature>
<dbReference type="PANTHER" id="PTHR42770">
    <property type="entry name" value="AMINO ACID TRANSPORTER-RELATED"/>
    <property type="match status" value="1"/>
</dbReference>
<feature type="transmembrane region" description="Helical" evidence="6">
    <location>
        <begin position="350"/>
        <end position="367"/>
    </location>
</feature>
<keyword evidence="2" id="KW-1003">Cell membrane</keyword>
<dbReference type="PIRSF" id="PIRSF006060">
    <property type="entry name" value="AA_transporter"/>
    <property type="match status" value="1"/>
</dbReference>
<feature type="transmembrane region" description="Helical" evidence="6">
    <location>
        <begin position="379"/>
        <end position="397"/>
    </location>
</feature>
<feature type="transmembrane region" description="Helical" evidence="6">
    <location>
        <begin position="157"/>
        <end position="176"/>
    </location>
</feature>
<dbReference type="GO" id="GO:0022857">
    <property type="term" value="F:transmembrane transporter activity"/>
    <property type="evidence" value="ECO:0007669"/>
    <property type="project" value="InterPro"/>
</dbReference>
<dbReference type="Pfam" id="PF13520">
    <property type="entry name" value="AA_permease_2"/>
    <property type="match status" value="1"/>
</dbReference>
<dbReference type="KEGG" id="avu:BK816_00150"/>